<reference evidence="1 2" key="1">
    <citation type="submission" date="2020-08" db="EMBL/GenBank/DDBJ databases">
        <authorList>
            <person name="Liu C."/>
            <person name="Sun Q."/>
        </authorList>
    </citation>
    <scope>NUCLEOTIDE SEQUENCE [LARGE SCALE GENOMIC DNA]</scope>
    <source>
        <strain evidence="1 2">NSJ-29</strain>
    </source>
</reference>
<sequence length="301" mass="34828">MNYEMFQNTLAEEVRRQSGGEVTVTLQQLPKNNGVTVEALEIRAAGDLLSPSIYMDCFYEQFLKGVSVTHLAKLVIGQYREFKEQNRFPEDFFTEFGTISENVFCKVINYDKNRELLKNVPCRPWLDLAIVYYYQVEESLIEDATILIRDCHLKRWKISASELEKQAWENSVEKLPPVIQKLSRVLRQWGELEDEDEETLNSNSLYLLTNSRKCLGAACICYPGQAEEIAKILCSDYYVLPSSIHECLILPADGQYSAEELQDMVREINSTQLQPQEVLSDHVYYYDWALHRLSLGTVHED</sequence>
<dbReference type="InterPro" id="IPR043743">
    <property type="entry name" value="DUF5688"/>
</dbReference>
<dbReference type="EMBL" id="CP060635">
    <property type="protein sequence ID" value="QNM09907.1"/>
    <property type="molecule type" value="Genomic_DNA"/>
</dbReference>
<gene>
    <name evidence="1" type="ORF">H9Q79_06400</name>
</gene>
<evidence type="ECO:0000313" key="1">
    <source>
        <dbReference type="EMBL" id="QNM09907.1"/>
    </source>
</evidence>
<dbReference type="KEGG" id="whj:H9Q79_06400"/>
<dbReference type="RefSeq" id="WP_118646875.1">
    <property type="nucleotide sequence ID" value="NZ_CP060635.1"/>
</dbReference>
<evidence type="ECO:0000313" key="2">
    <source>
        <dbReference type="Proteomes" id="UP000515860"/>
    </source>
</evidence>
<name>A0A7G9GGH5_9FIRM</name>
<keyword evidence="2" id="KW-1185">Reference proteome</keyword>
<organism evidence="1 2">
    <name type="scientific">Wansuia hejianensis</name>
    <dbReference type="NCBI Taxonomy" id="2763667"/>
    <lineage>
        <taxon>Bacteria</taxon>
        <taxon>Bacillati</taxon>
        <taxon>Bacillota</taxon>
        <taxon>Clostridia</taxon>
        <taxon>Lachnospirales</taxon>
        <taxon>Lachnospiraceae</taxon>
        <taxon>Wansuia</taxon>
    </lineage>
</organism>
<accession>A0A7G9GGH5</accession>
<protein>
    <submittedName>
        <fullName evidence="1">Uncharacterized protein</fullName>
    </submittedName>
</protein>
<dbReference type="Proteomes" id="UP000515860">
    <property type="component" value="Chromosome"/>
</dbReference>
<proteinExistence type="predicted"/>
<dbReference type="AlphaFoldDB" id="A0A7G9GGH5"/>
<dbReference type="Pfam" id="PF18941">
    <property type="entry name" value="DUF5688"/>
    <property type="match status" value="1"/>
</dbReference>